<gene>
    <name evidence="2" type="ORF">D2V17_07920</name>
</gene>
<protein>
    <submittedName>
        <fullName evidence="2">Uncharacterized protein</fullName>
    </submittedName>
</protein>
<sequence>AAPPPAPEAPQAEAWQPDPSVSAAIAARAAALNGSPAPVAEPEAAPAKPDSRLGADFLDGI</sequence>
<comment type="caution">
    <text evidence="2">The sequence shown here is derived from an EMBL/GenBank/DDBJ whole genome shotgun (WGS) entry which is preliminary data.</text>
</comment>
<keyword evidence="3" id="KW-1185">Reference proteome</keyword>
<evidence type="ECO:0000256" key="1">
    <source>
        <dbReference type="SAM" id="MobiDB-lite"/>
    </source>
</evidence>
<proteinExistence type="predicted"/>
<dbReference type="AlphaFoldDB" id="A0A3A1P8G1"/>
<organism evidence="2 3">
    <name type="scientific">Aurantiacibacter xanthus</name>
    <dbReference type="NCBI Taxonomy" id="1784712"/>
    <lineage>
        <taxon>Bacteria</taxon>
        <taxon>Pseudomonadati</taxon>
        <taxon>Pseudomonadota</taxon>
        <taxon>Alphaproteobacteria</taxon>
        <taxon>Sphingomonadales</taxon>
        <taxon>Erythrobacteraceae</taxon>
        <taxon>Aurantiacibacter</taxon>
    </lineage>
</organism>
<accession>A0A3A1P8G1</accession>
<feature type="compositionally biased region" description="Low complexity" evidence="1">
    <location>
        <begin position="32"/>
        <end position="48"/>
    </location>
</feature>
<evidence type="ECO:0000313" key="2">
    <source>
        <dbReference type="EMBL" id="RIV88109.1"/>
    </source>
</evidence>
<reference evidence="2 3" key="1">
    <citation type="submission" date="2018-08" db="EMBL/GenBank/DDBJ databases">
        <title>Erythrobacter zhengii sp.nov., a bacterium isolated from deep-sea sediment.</title>
        <authorList>
            <person name="Fang C."/>
            <person name="Wu Y.-H."/>
            <person name="Sun C."/>
            <person name="Wang H."/>
            <person name="Cheng H."/>
            <person name="Meng F.-X."/>
            <person name="Wang C.-S."/>
            <person name="Xu X.-W."/>
        </authorList>
    </citation>
    <scope>NUCLEOTIDE SEQUENCE [LARGE SCALE GENOMIC DNA]</scope>
    <source>
        <strain evidence="2 3">CCTCC AB 2015396</strain>
    </source>
</reference>
<name>A0A3A1P8G1_9SPHN</name>
<feature type="region of interest" description="Disordered" evidence="1">
    <location>
        <begin position="32"/>
        <end position="61"/>
    </location>
</feature>
<dbReference type="Proteomes" id="UP000265366">
    <property type="component" value="Unassembled WGS sequence"/>
</dbReference>
<dbReference type="EMBL" id="QXFM01000073">
    <property type="protein sequence ID" value="RIV88109.1"/>
    <property type="molecule type" value="Genomic_DNA"/>
</dbReference>
<evidence type="ECO:0000313" key="3">
    <source>
        <dbReference type="Proteomes" id="UP000265366"/>
    </source>
</evidence>
<feature type="non-terminal residue" evidence="2">
    <location>
        <position position="1"/>
    </location>
</feature>